<dbReference type="SUPFAM" id="SSF143456">
    <property type="entry name" value="VC0467-like"/>
    <property type="match status" value="1"/>
</dbReference>
<dbReference type="AlphaFoldDB" id="A0A2A4Z919"/>
<evidence type="ECO:0000313" key="3">
    <source>
        <dbReference type="EMBL" id="PCJ03507.1"/>
    </source>
</evidence>
<dbReference type="PANTHER" id="PTHR30327">
    <property type="entry name" value="UNCHARACTERIZED PROTEIN YQGE"/>
    <property type="match status" value="1"/>
</dbReference>
<dbReference type="PANTHER" id="PTHR30327:SF1">
    <property type="entry name" value="UPF0301 PROTEIN YQGE"/>
    <property type="match status" value="1"/>
</dbReference>
<dbReference type="HAMAP" id="MF_00758">
    <property type="entry name" value="UPF0301"/>
    <property type="match status" value="1"/>
</dbReference>
<organism evidence="3">
    <name type="scientific">OCS116 cluster bacterium</name>
    <dbReference type="NCBI Taxonomy" id="2030921"/>
    <lineage>
        <taxon>Bacteria</taxon>
        <taxon>Pseudomonadati</taxon>
        <taxon>Pseudomonadota</taxon>
        <taxon>Alphaproteobacteria</taxon>
        <taxon>OCS116 cluster</taxon>
    </lineage>
</organism>
<dbReference type="EMBL" id="NVUS01000002">
    <property type="protein sequence ID" value="PCJ03507.1"/>
    <property type="molecule type" value="Genomic_DNA"/>
</dbReference>
<comment type="similarity">
    <text evidence="1 2">Belongs to the UPF0301 (AlgH) family.</text>
</comment>
<name>A0A2A4Z919_9PROT</name>
<dbReference type="Gene3D" id="3.40.1740.10">
    <property type="entry name" value="VC0467-like"/>
    <property type="match status" value="1"/>
</dbReference>
<comment type="caution">
    <text evidence="3">The sequence shown here is derived from an EMBL/GenBank/DDBJ whole genome shotgun (WGS) entry which is preliminary data.</text>
</comment>
<proteinExistence type="inferred from homology"/>
<reference evidence="3" key="2">
    <citation type="journal article" date="2018" name="ISME J.">
        <title>A dynamic microbial community with high functional redundancy inhabits the cold, oxic subseafloor aquifer.</title>
        <authorList>
            <person name="Tully B.J."/>
            <person name="Wheat C.G."/>
            <person name="Glazer B.T."/>
            <person name="Huber J.A."/>
        </authorList>
    </citation>
    <scope>NUCLEOTIDE SEQUENCE</scope>
    <source>
        <strain evidence="3">NORP83</strain>
    </source>
</reference>
<gene>
    <name evidence="3" type="ORF">COB13_02475</name>
</gene>
<dbReference type="InterPro" id="IPR003774">
    <property type="entry name" value="AlgH-like"/>
</dbReference>
<evidence type="ECO:0000256" key="1">
    <source>
        <dbReference type="ARBA" id="ARBA00009600"/>
    </source>
</evidence>
<accession>A0A2A4Z919</accession>
<evidence type="ECO:0000256" key="2">
    <source>
        <dbReference type="HAMAP-Rule" id="MF_00758"/>
    </source>
</evidence>
<reference key="1">
    <citation type="submission" date="2017-08" db="EMBL/GenBank/DDBJ databases">
        <title>A dynamic microbial community with high functional redundancy inhabits the cold, oxic subseafloor aquifer.</title>
        <authorList>
            <person name="Tully B.J."/>
            <person name="Wheat C.G."/>
            <person name="Glazer B.T."/>
            <person name="Huber J.A."/>
        </authorList>
    </citation>
    <scope>NUCLEOTIDE SEQUENCE [LARGE SCALE GENOMIC DNA]</scope>
</reference>
<dbReference type="Pfam" id="PF02622">
    <property type="entry name" value="DUF179"/>
    <property type="match status" value="1"/>
</dbReference>
<protein>
    <recommendedName>
        <fullName evidence="2">UPF0301 protein COB13_02475</fullName>
    </recommendedName>
</protein>
<dbReference type="GO" id="GO:0005829">
    <property type="term" value="C:cytosol"/>
    <property type="evidence" value="ECO:0007669"/>
    <property type="project" value="TreeGrafter"/>
</dbReference>
<sequence length="210" mass="23409">MDLTNKLLIALPSIGDPRFYRAVIYICSHNENGCLGLRVNAPSQNLTVGDTLTHLNLPEFDIEKLQDHENDAAKNGTSSIEMPPHLFDIPVLEGGPVEHNRGFILHSKDYKLSEHTIEISNTISMTSTADILSDISMGRGPRQICFAIGYVGWQAGQLEREIGENSWLVIDSDDDIVFNHEFDQKYEKSMQLLGIKPDKYSSISNNVGHA</sequence>